<comment type="similarity">
    <text evidence="1 7">Belongs to the peptidase S24 family.</text>
</comment>
<comment type="caution">
    <text evidence="9">The sequence shown here is derived from an EMBL/GenBank/DDBJ whole genome shotgun (WGS) entry which is preliminary data.</text>
</comment>
<evidence type="ECO:0000313" key="10">
    <source>
        <dbReference type="Proteomes" id="UP001562178"/>
    </source>
</evidence>
<dbReference type="Proteomes" id="UP001562178">
    <property type="component" value="Unassembled WGS sequence"/>
</dbReference>
<gene>
    <name evidence="9" type="ORF">AB7A72_15625</name>
</gene>
<evidence type="ECO:0000256" key="7">
    <source>
        <dbReference type="RuleBase" id="RU003991"/>
    </source>
</evidence>
<keyword evidence="3 7" id="KW-0378">Hydrolase</keyword>
<dbReference type="PANTHER" id="PTHR33516">
    <property type="entry name" value="LEXA REPRESSOR"/>
    <property type="match status" value="1"/>
</dbReference>
<dbReference type="SUPFAM" id="SSF51306">
    <property type="entry name" value="LexA/Signal peptidase"/>
    <property type="match status" value="1"/>
</dbReference>
<sequence length="144" mass="15592">MHSILQLLSVDVSPLAIPVAGCTVHAGFPSPADDWSHERIDLAKLLVPHPACTFFVKSGGLSMKDAGIGDGDLLVVDRYLRPLNGDIVVAVLDSDFTVKHFSKRNGVVRLSAANPTYPDIVPREGQTMEIWGVVTACVKRFRKA</sequence>
<dbReference type="InterPro" id="IPR036286">
    <property type="entry name" value="LexA/Signal_pep-like_sf"/>
</dbReference>
<protein>
    <submittedName>
        <fullName evidence="9">LexA family protein</fullName>
    </submittedName>
</protein>
<keyword evidence="5" id="KW-0234">DNA repair</keyword>
<dbReference type="PRINTS" id="PR00726">
    <property type="entry name" value="LEXASERPTASE"/>
</dbReference>
<keyword evidence="4 7" id="KW-0068">Autocatalytic cleavage</keyword>
<evidence type="ECO:0000256" key="6">
    <source>
        <dbReference type="ARBA" id="ARBA00023236"/>
    </source>
</evidence>
<dbReference type="RefSeq" id="WP_369460551.1">
    <property type="nucleotide sequence ID" value="NZ_JBGBDC010000006.1"/>
</dbReference>
<dbReference type="EMBL" id="JBGBDC010000006">
    <property type="protein sequence ID" value="MEY2252447.1"/>
    <property type="molecule type" value="Genomic_DNA"/>
</dbReference>
<dbReference type="PANTHER" id="PTHR33516:SF2">
    <property type="entry name" value="LEXA REPRESSOR-RELATED"/>
    <property type="match status" value="1"/>
</dbReference>
<keyword evidence="2" id="KW-0227">DNA damage</keyword>
<name>A0ABV4B5H2_9BURK</name>
<evidence type="ECO:0000256" key="4">
    <source>
        <dbReference type="ARBA" id="ARBA00022813"/>
    </source>
</evidence>
<dbReference type="InterPro" id="IPR015927">
    <property type="entry name" value="Peptidase_S24_S26A/B/C"/>
</dbReference>
<evidence type="ECO:0000259" key="8">
    <source>
        <dbReference type="Pfam" id="PF00717"/>
    </source>
</evidence>
<feature type="domain" description="Peptidase S24/S26A/S26B/S26C" evidence="8">
    <location>
        <begin position="23"/>
        <end position="134"/>
    </location>
</feature>
<dbReference type="Pfam" id="PF00717">
    <property type="entry name" value="Peptidase_S24"/>
    <property type="match status" value="1"/>
</dbReference>
<organism evidence="9 10">
    <name type="scientific">Comamonas sediminis</name>
    <dbReference type="NCBI Taxonomy" id="1783360"/>
    <lineage>
        <taxon>Bacteria</taxon>
        <taxon>Pseudomonadati</taxon>
        <taxon>Pseudomonadota</taxon>
        <taxon>Betaproteobacteria</taxon>
        <taxon>Burkholderiales</taxon>
        <taxon>Comamonadaceae</taxon>
        <taxon>Comamonas</taxon>
    </lineage>
</organism>
<dbReference type="CDD" id="cd06529">
    <property type="entry name" value="S24_LexA-like"/>
    <property type="match status" value="1"/>
</dbReference>
<keyword evidence="10" id="KW-1185">Reference proteome</keyword>
<evidence type="ECO:0000256" key="2">
    <source>
        <dbReference type="ARBA" id="ARBA00022763"/>
    </source>
</evidence>
<reference evidence="9 10" key="1">
    <citation type="journal article" date="2016" name="Int. J. Syst. Evol. Microbiol.">
        <title>Description of Comamonas sediminis sp. nov., isolated from lagoon sediments.</title>
        <authorList>
            <person name="Subhash Y."/>
            <person name="Bang J.J."/>
            <person name="You T.H."/>
            <person name="Lee S.S."/>
        </authorList>
    </citation>
    <scope>NUCLEOTIDE SEQUENCE [LARGE SCALE GENOMIC DNA]</scope>
    <source>
        <strain evidence="9 10">JCM 31169</strain>
    </source>
</reference>
<dbReference type="Gene3D" id="2.10.109.10">
    <property type="entry name" value="Umud Fragment, subunit A"/>
    <property type="match status" value="1"/>
</dbReference>
<keyword evidence="6" id="KW-0742">SOS response</keyword>
<evidence type="ECO:0000256" key="1">
    <source>
        <dbReference type="ARBA" id="ARBA00007484"/>
    </source>
</evidence>
<evidence type="ECO:0000256" key="3">
    <source>
        <dbReference type="ARBA" id="ARBA00022801"/>
    </source>
</evidence>
<dbReference type="InterPro" id="IPR006197">
    <property type="entry name" value="Peptidase_S24_LexA"/>
</dbReference>
<evidence type="ECO:0000313" key="9">
    <source>
        <dbReference type="EMBL" id="MEY2252447.1"/>
    </source>
</evidence>
<dbReference type="InterPro" id="IPR050077">
    <property type="entry name" value="LexA_repressor"/>
</dbReference>
<evidence type="ECO:0000256" key="5">
    <source>
        <dbReference type="ARBA" id="ARBA00023204"/>
    </source>
</evidence>
<proteinExistence type="inferred from homology"/>
<dbReference type="InterPro" id="IPR039418">
    <property type="entry name" value="LexA-like"/>
</dbReference>
<dbReference type="NCBIfam" id="NF007621">
    <property type="entry name" value="PRK10276.1"/>
    <property type="match status" value="1"/>
</dbReference>
<accession>A0ABV4B5H2</accession>